<feature type="transmembrane region" description="Helical" evidence="1">
    <location>
        <begin position="196"/>
        <end position="219"/>
    </location>
</feature>
<proteinExistence type="predicted"/>
<keyword evidence="2" id="KW-0808">Transferase</keyword>
<comment type="caution">
    <text evidence="2">The sequence shown here is derived from an EMBL/GenBank/DDBJ whole genome shotgun (WGS) entry which is preliminary data.</text>
</comment>
<evidence type="ECO:0000313" key="3">
    <source>
        <dbReference type="Proteomes" id="UP000549971"/>
    </source>
</evidence>
<keyword evidence="1" id="KW-0812">Transmembrane</keyword>
<dbReference type="Proteomes" id="UP000549971">
    <property type="component" value="Unassembled WGS sequence"/>
</dbReference>
<dbReference type="RefSeq" id="WP_337925781.1">
    <property type="nucleotide sequence ID" value="NZ_JACHMY010000001.1"/>
</dbReference>
<feature type="transmembrane region" description="Helical" evidence="1">
    <location>
        <begin position="150"/>
        <end position="174"/>
    </location>
</feature>
<feature type="transmembrane region" description="Helical" evidence="1">
    <location>
        <begin position="72"/>
        <end position="96"/>
    </location>
</feature>
<dbReference type="EMBL" id="JACHMY010000001">
    <property type="protein sequence ID" value="MBB5836869.1"/>
    <property type="molecule type" value="Genomic_DNA"/>
</dbReference>
<evidence type="ECO:0000313" key="2">
    <source>
        <dbReference type="EMBL" id="MBB5836869.1"/>
    </source>
</evidence>
<keyword evidence="1" id="KW-0472">Membrane</keyword>
<gene>
    <name evidence="2" type="ORF">HDA39_003603</name>
</gene>
<keyword evidence="1" id="KW-1133">Transmembrane helix</keyword>
<dbReference type="AlphaFoldDB" id="A0A7W9J752"/>
<keyword evidence="3" id="KW-1185">Reference proteome</keyword>
<feature type="transmembrane region" description="Helical" evidence="1">
    <location>
        <begin position="116"/>
        <end position="138"/>
    </location>
</feature>
<organism evidence="2 3">
    <name type="scientific">Kribbella italica</name>
    <dbReference type="NCBI Taxonomy" id="1540520"/>
    <lineage>
        <taxon>Bacteria</taxon>
        <taxon>Bacillati</taxon>
        <taxon>Actinomycetota</taxon>
        <taxon>Actinomycetes</taxon>
        <taxon>Propionibacteriales</taxon>
        <taxon>Kribbellaceae</taxon>
        <taxon>Kribbella</taxon>
    </lineage>
</organism>
<dbReference type="GO" id="GO:0016740">
    <property type="term" value="F:transferase activity"/>
    <property type="evidence" value="ECO:0007669"/>
    <property type="project" value="UniProtKB-KW"/>
</dbReference>
<evidence type="ECO:0000256" key="1">
    <source>
        <dbReference type="SAM" id="Phobius"/>
    </source>
</evidence>
<reference evidence="2 3" key="1">
    <citation type="submission" date="2020-08" db="EMBL/GenBank/DDBJ databases">
        <title>Sequencing the genomes of 1000 actinobacteria strains.</title>
        <authorList>
            <person name="Klenk H.-P."/>
        </authorList>
    </citation>
    <scope>NUCLEOTIDE SEQUENCE [LARGE SCALE GENOMIC DNA]</scope>
    <source>
        <strain evidence="2 3">DSM 28967</strain>
    </source>
</reference>
<accession>A0A7W9J752</accession>
<protein>
    <submittedName>
        <fullName evidence="2">Heme O synthase-like polyprenyltransferase</fullName>
    </submittedName>
</protein>
<name>A0A7W9J752_9ACTN</name>
<sequence length="235" mass="25303">MRRTVVVQPYEDPGTLTELRPDTSTRRYEEARAAAHRAMSTVRIVPDQPESETEGVETEVPAYRGFKAGAAFFGWLIALSMTVFLSLVVAGIGGLAGYFLDYTAVDARQRPTEVALAGAVGVTIVLSLAYFCGGYVAGRLARFDGKRQGFGVWLITVLVVVLIAGIGAALNVWYDTVSRFDRTDLPLRLGTLDSDLLLYGGLATAGAAVLLTLLFAILGGRAGRRFHDKIDAELD</sequence>